<dbReference type="RefSeq" id="WP_060668315.1">
    <property type="nucleotide sequence ID" value="NZ_LGTK01000020.1"/>
</dbReference>
<protein>
    <recommendedName>
        <fullName evidence="1">Glycosyltransferase 2-like domain-containing protein</fullName>
    </recommendedName>
</protein>
<name>A0ABR5MJX6_9BACI</name>
<reference evidence="2 3" key="1">
    <citation type="submission" date="2015-07" db="EMBL/GenBank/DDBJ databases">
        <title>High-quality draft genome sequence of Oceanobacillus caeni HM6, a bacillus isolated from a human feces.</title>
        <authorList>
            <person name="Kumar J."/>
            <person name="Verma M.K."/>
            <person name="Pandey R."/>
            <person name="Bhambi M."/>
            <person name="Chauhan N."/>
        </authorList>
    </citation>
    <scope>NUCLEOTIDE SEQUENCE [LARGE SCALE GENOMIC DNA]</scope>
    <source>
        <strain evidence="2 3">HM6</strain>
    </source>
</reference>
<dbReference type="Gene3D" id="3.90.550.10">
    <property type="entry name" value="Spore Coat Polysaccharide Biosynthesis Protein SpsA, Chain A"/>
    <property type="match status" value="1"/>
</dbReference>
<sequence>MITLSYIIPTYNNLNLLKRCINSILTQLDKGDQIIIIDDGSTDGTVEFLKNTYKDNNEVLILQQQNSGSGKARNFGVENSRSDYIWFVDSDDFLEKNASKKLKKC</sequence>
<feature type="domain" description="Glycosyltransferase 2-like" evidence="1">
    <location>
        <begin position="5"/>
        <end position="102"/>
    </location>
</feature>
<dbReference type="InterPro" id="IPR029044">
    <property type="entry name" value="Nucleotide-diphossugar_trans"/>
</dbReference>
<proteinExistence type="predicted"/>
<keyword evidence="3" id="KW-1185">Reference proteome</keyword>
<evidence type="ECO:0000313" key="2">
    <source>
        <dbReference type="EMBL" id="KPH75934.1"/>
    </source>
</evidence>
<dbReference type="EMBL" id="LGTK01000020">
    <property type="protein sequence ID" value="KPH75934.1"/>
    <property type="molecule type" value="Genomic_DNA"/>
</dbReference>
<dbReference type="InterPro" id="IPR001173">
    <property type="entry name" value="Glyco_trans_2-like"/>
</dbReference>
<dbReference type="CDD" id="cd00761">
    <property type="entry name" value="Glyco_tranf_GTA_type"/>
    <property type="match status" value="1"/>
</dbReference>
<organism evidence="2 3">
    <name type="scientific">Oceanobacillus caeni</name>
    <dbReference type="NCBI Taxonomy" id="405946"/>
    <lineage>
        <taxon>Bacteria</taxon>
        <taxon>Bacillati</taxon>
        <taxon>Bacillota</taxon>
        <taxon>Bacilli</taxon>
        <taxon>Bacillales</taxon>
        <taxon>Bacillaceae</taxon>
        <taxon>Oceanobacillus</taxon>
    </lineage>
</organism>
<accession>A0ABR5MJX6</accession>
<gene>
    <name evidence="2" type="ORF">AFL42_07815</name>
</gene>
<dbReference type="PANTHER" id="PTHR43685">
    <property type="entry name" value="GLYCOSYLTRANSFERASE"/>
    <property type="match status" value="1"/>
</dbReference>
<comment type="caution">
    <text evidence="2">The sequence shown here is derived from an EMBL/GenBank/DDBJ whole genome shotgun (WGS) entry which is preliminary data.</text>
</comment>
<dbReference type="InterPro" id="IPR050834">
    <property type="entry name" value="Glycosyltransf_2"/>
</dbReference>
<evidence type="ECO:0000259" key="1">
    <source>
        <dbReference type="Pfam" id="PF00535"/>
    </source>
</evidence>
<dbReference type="SUPFAM" id="SSF53448">
    <property type="entry name" value="Nucleotide-diphospho-sugar transferases"/>
    <property type="match status" value="1"/>
</dbReference>
<dbReference type="PANTHER" id="PTHR43685:SF2">
    <property type="entry name" value="GLYCOSYLTRANSFERASE 2-LIKE DOMAIN-CONTAINING PROTEIN"/>
    <property type="match status" value="1"/>
</dbReference>
<evidence type="ECO:0000313" key="3">
    <source>
        <dbReference type="Proteomes" id="UP000037854"/>
    </source>
</evidence>
<dbReference type="Pfam" id="PF00535">
    <property type="entry name" value="Glycos_transf_2"/>
    <property type="match status" value="1"/>
</dbReference>
<dbReference type="Proteomes" id="UP000037854">
    <property type="component" value="Unassembled WGS sequence"/>
</dbReference>